<evidence type="ECO:0000313" key="5">
    <source>
        <dbReference type="Proteomes" id="UP000292695"/>
    </source>
</evidence>
<dbReference type="OrthoDB" id="3666751at2"/>
<proteinExistence type="predicted"/>
<dbReference type="Gene3D" id="1.25.40.10">
    <property type="entry name" value="Tetratricopeptide repeat domain"/>
    <property type="match status" value="1"/>
</dbReference>
<dbReference type="AlphaFoldDB" id="A0A4R0IMR1"/>
<keyword evidence="1" id="KW-0547">Nucleotide-binding</keyword>
<evidence type="ECO:0000256" key="1">
    <source>
        <dbReference type="ARBA" id="ARBA00022741"/>
    </source>
</evidence>
<dbReference type="InterPro" id="IPR041664">
    <property type="entry name" value="AAA_16"/>
</dbReference>
<dbReference type="CDD" id="cd06170">
    <property type="entry name" value="LuxR_C_like"/>
    <property type="match status" value="1"/>
</dbReference>
<accession>A0A4R0IMR1</accession>
<dbReference type="SMART" id="SM00421">
    <property type="entry name" value="HTH_LUXR"/>
    <property type="match status" value="1"/>
</dbReference>
<organism evidence="4 5">
    <name type="scientific">Kribbella sindirgiensis</name>
    <dbReference type="NCBI Taxonomy" id="1124744"/>
    <lineage>
        <taxon>Bacteria</taxon>
        <taxon>Bacillati</taxon>
        <taxon>Actinomycetota</taxon>
        <taxon>Actinomycetes</taxon>
        <taxon>Propionibacteriales</taxon>
        <taxon>Kribbellaceae</taxon>
        <taxon>Kribbella</taxon>
    </lineage>
</organism>
<dbReference type="InterPro" id="IPR000792">
    <property type="entry name" value="Tscrpt_reg_LuxR_C"/>
</dbReference>
<evidence type="ECO:0000313" key="4">
    <source>
        <dbReference type="EMBL" id="TCC34901.1"/>
    </source>
</evidence>
<dbReference type="Proteomes" id="UP000292695">
    <property type="component" value="Unassembled WGS sequence"/>
</dbReference>
<dbReference type="GO" id="GO:0004016">
    <property type="term" value="F:adenylate cyclase activity"/>
    <property type="evidence" value="ECO:0007669"/>
    <property type="project" value="TreeGrafter"/>
</dbReference>
<comment type="caution">
    <text evidence="4">The sequence shown here is derived from an EMBL/GenBank/DDBJ whole genome shotgun (WGS) entry which is preliminary data.</text>
</comment>
<dbReference type="InterPro" id="IPR027417">
    <property type="entry name" value="P-loop_NTPase"/>
</dbReference>
<dbReference type="Pfam" id="PF13191">
    <property type="entry name" value="AAA_16"/>
    <property type="match status" value="1"/>
</dbReference>
<dbReference type="GO" id="GO:0003677">
    <property type="term" value="F:DNA binding"/>
    <property type="evidence" value="ECO:0007669"/>
    <property type="project" value="InterPro"/>
</dbReference>
<keyword evidence="5" id="KW-1185">Reference proteome</keyword>
<dbReference type="PROSITE" id="PS00622">
    <property type="entry name" value="HTH_LUXR_1"/>
    <property type="match status" value="1"/>
</dbReference>
<dbReference type="SUPFAM" id="SSF52540">
    <property type="entry name" value="P-loop containing nucleoside triphosphate hydrolases"/>
    <property type="match status" value="1"/>
</dbReference>
<keyword evidence="2" id="KW-0067">ATP-binding</keyword>
<dbReference type="InterPro" id="IPR036388">
    <property type="entry name" value="WH-like_DNA-bd_sf"/>
</dbReference>
<dbReference type="Gene3D" id="1.10.10.10">
    <property type="entry name" value="Winged helix-like DNA-binding domain superfamily/Winged helix DNA-binding domain"/>
    <property type="match status" value="1"/>
</dbReference>
<name>A0A4R0IMR1_9ACTN</name>
<reference evidence="4 5" key="1">
    <citation type="submission" date="2019-02" db="EMBL/GenBank/DDBJ databases">
        <title>Kribbella capetownensis sp. nov. and Kribbella speibonae sp. nov., isolated from soil.</title>
        <authorList>
            <person name="Curtis S.M."/>
            <person name="Norton I."/>
            <person name="Everest G.J."/>
            <person name="Meyers P.R."/>
        </authorList>
    </citation>
    <scope>NUCLEOTIDE SEQUENCE [LARGE SCALE GENOMIC DNA]</scope>
    <source>
        <strain evidence="4 5">DSM 27082</strain>
    </source>
</reference>
<evidence type="ECO:0000256" key="2">
    <source>
        <dbReference type="ARBA" id="ARBA00022840"/>
    </source>
</evidence>
<dbReference type="GO" id="GO:0006355">
    <property type="term" value="P:regulation of DNA-templated transcription"/>
    <property type="evidence" value="ECO:0007669"/>
    <property type="project" value="InterPro"/>
</dbReference>
<protein>
    <submittedName>
        <fullName evidence="4">Helix-turn-helix transcriptional regulator</fullName>
    </submittedName>
</protein>
<feature type="domain" description="HTH luxR-type" evidence="3">
    <location>
        <begin position="887"/>
        <end position="952"/>
    </location>
</feature>
<dbReference type="GO" id="GO:0005737">
    <property type="term" value="C:cytoplasm"/>
    <property type="evidence" value="ECO:0007669"/>
    <property type="project" value="TreeGrafter"/>
</dbReference>
<dbReference type="SUPFAM" id="SSF46894">
    <property type="entry name" value="C-terminal effector domain of the bipartite response regulators"/>
    <property type="match status" value="1"/>
</dbReference>
<dbReference type="PROSITE" id="PS50043">
    <property type="entry name" value="HTH_LUXR_2"/>
    <property type="match status" value="1"/>
</dbReference>
<dbReference type="InterPro" id="IPR011990">
    <property type="entry name" value="TPR-like_helical_dom_sf"/>
</dbReference>
<dbReference type="InterPro" id="IPR016032">
    <property type="entry name" value="Sig_transdc_resp-reg_C-effctor"/>
</dbReference>
<dbReference type="EMBL" id="SJKA01000004">
    <property type="protein sequence ID" value="TCC34901.1"/>
    <property type="molecule type" value="Genomic_DNA"/>
</dbReference>
<dbReference type="GO" id="GO:0005524">
    <property type="term" value="F:ATP binding"/>
    <property type="evidence" value="ECO:0007669"/>
    <property type="project" value="UniProtKB-KW"/>
</dbReference>
<dbReference type="PANTHER" id="PTHR16305:SF35">
    <property type="entry name" value="TRANSCRIPTIONAL ACTIVATOR DOMAIN"/>
    <property type="match status" value="1"/>
</dbReference>
<dbReference type="RefSeq" id="WP_131287722.1">
    <property type="nucleotide sequence ID" value="NZ_SJKA01000004.1"/>
</dbReference>
<sequence length="962" mass="103320">MLVGPKTSRHRRRLVGREAEFNSWDVVLRRPDRSPRTLVVIADPGLGKSRLLTELRDHAIDLGHTVLTAQGRQLRPPRPFATLAAALDPYVARHRDAPGVSTILDEFASELRPLVPSSTARATVPGPPATQRRVTAARILLEALADQSPLALIIDDLQWADEGTLDLLGQLCRRPPTGVVFGLAYRPRQTPGTFTAVVDAMLVAGDAISQPLAPLSVGETRKLLADDIQDLDAHRLHALSGGIPQYLLALAADHGRSPTNAGISAPLQAELAPLNEPTLLVAQAASVLGPDFDPALIPAVTDLPSQEVVMALDDLERRDILRFSETPGRLAFRHRLVCDAVYETSGGGWRRLAHLRAAQALRDSHASAVLWAHHVEQSATVGDRDAIEVLVRAGDSARWTSPASAARWYRSALRLLPDDAGSNSRRAELMVAQAEAGLDAGALQESREVFLNALRDAELPSALRSRARLGAAKAAEYSGRYAEADAVLSAEIDACVTRPSATATRLVQHRALTRWFEGDRVGARRDVNRLLSEAAPLGRTSIGVASRCVAAYVLVLDGDLRAGSHHADLAGEAIDSMPDAALLEDVIVVAWCSWALLVSGRADSTIARLVRAVALARQSEQVLALALLLTVHGHALRRLGRLAEARRALLEAFELARLLDSDHLALLSSAVLVEVVLLQGDRPEAARFADAVRLKERSGTNWVTACCVEANGRVLLDADEALSCLEAVMRGCGGVELAGLHPTGRSATFELLVRAALARGDRILTRQLVAGAVKASQELGGSAAAYSALAESRLLLDRGDSAAAVERAATAEQLFTTVPMPVEAALARVVLSSALRADGKRSAAVSELRAAHQAFTIAGAVRLEEAAIRELRRHGVHYSPTSSKHQPEERLGTLSRREYEVAGHVARGLTNREIATAMFLSEKTVERHLSSIFTKLNVRSRVRLATFLYGSEVITPPESCLP</sequence>
<dbReference type="PANTHER" id="PTHR16305">
    <property type="entry name" value="TESTICULAR SOLUBLE ADENYLYL CYCLASE"/>
    <property type="match status" value="1"/>
</dbReference>
<dbReference type="PRINTS" id="PR00038">
    <property type="entry name" value="HTHLUXR"/>
</dbReference>
<gene>
    <name evidence="4" type="ORF">E0H50_13490</name>
</gene>
<evidence type="ECO:0000259" key="3">
    <source>
        <dbReference type="PROSITE" id="PS50043"/>
    </source>
</evidence>
<dbReference type="Pfam" id="PF00196">
    <property type="entry name" value="GerE"/>
    <property type="match status" value="1"/>
</dbReference>